<keyword evidence="6 8" id="KW-0802">TPR repeat</keyword>
<keyword evidence="3 9" id="KW-0808">Transferase</keyword>
<dbReference type="InterPro" id="IPR000768">
    <property type="entry name" value="ART"/>
</dbReference>
<dbReference type="EMBL" id="CAJNYU010000505">
    <property type="protein sequence ID" value="CAF3367988.1"/>
    <property type="molecule type" value="Genomic_DNA"/>
</dbReference>
<comment type="caution">
    <text evidence="10">The sequence shown here is derived from an EMBL/GenBank/DDBJ whole genome shotgun (WGS) entry which is preliminary data.</text>
</comment>
<dbReference type="Pfam" id="PF13424">
    <property type="entry name" value="TPR_12"/>
    <property type="match status" value="4"/>
</dbReference>
<sequence>MIGKISKGSVSKSRIVTTVNTTASLTPAESKWKMTQNYVVIWVDNNIDLEKQDYKSTMMQLHSVADRLYTFTELDECVDFLTEIHGQKVLPVVPDSIDQKTVPLTHDIPHVDSVYILCGGKALDKDWRNECDKVKSVYTEIMSICEALKAVNKQSDQNNISMSFVNVNQDPSSQTLDQLEPSFMYTQLFKDILFEIDHGEQAFQDFIQIWRNKNIGKINELNKIAEFERDYRPQSSIWWYTRDSFIYNTLNRSLRTLEVEGIMKMGFFVRDLHCQITELKKKQANLHLSKSFQVFRGQGLSTVDFNKLQNNIGGLFSFNSFLSTNTDRPVALIFAESNSVTSGMVGILFQMTIDPRVSSTPFANVQAMSSFSEEDEILFSMHTIFRIDKVQKIKENSEIYQVDLTLTSDDDKQLRELTEFIRKEAEGSTGWPRLGNLLLAIGHFHKAEELYTTLLQKLSDDCTRANIYNNLGLVKDKLGESKQAVAYFEKSLEIYRKTLTEDHLLLATSYTNLGGAYYHMGDYPKALEFYDKSFKIKEKTLPPSHLDLAASYNNIGLVYDKMSDYSKALQFYEKADEINQQTLPSNHPNLAAGYNNIAEVYRSIGDYRKSLEFCNKALKTKELALAPNHPDLATSYNNLGMVYHNMNDNSKALEFYEKALEINEKRLPQNHPDLATSYNNVGAVYNSMGDYSKAREFNEKALKIREEVLVPNHLDLAASYSSIGLMYDNMGDYSKALEYYDKTLQIKEKILPSKHPSLATSYNNIGALYEKIGDYSKALDFGEKALKISEKHLPSNHPKLATSYNNIGLAYDGMGNYLKAIEFYERALEIDEKTLPSNHPDLATSYNTIGQVYNNMGDYSKAFVFVEKALSIFQKSLPPTHPLIKQTIDNIECLKMMNTCTKQ</sequence>
<dbReference type="SMART" id="SM00028">
    <property type="entry name" value="TPR"/>
    <property type="match status" value="11"/>
</dbReference>
<dbReference type="Gene3D" id="3.90.176.10">
    <property type="entry name" value="Toxin ADP-ribosyltransferase, Chain A, domain 1"/>
    <property type="match status" value="1"/>
</dbReference>
<dbReference type="EC" id="2.4.2.31" evidence="9"/>
<accession>A0A817XKQ8</accession>
<evidence type="ECO:0000256" key="5">
    <source>
        <dbReference type="ARBA" id="ARBA00022737"/>
    </source>
</evidence>
<evidence type="ECO:0000313" key="12">
    <source>
        <dbReference type="Proteomes" id="UP000663869"/>
    </source>
</evidence>
<dbReference type="Proteomes" id="UP000663862">
    <property type="component" value="Unassembled WGS sequence"/>
</dbReference>
<dbReference type="PROSITE" id="PS50293">
    <property type="entry name" value="TPR_REGION"/>
    <property type="match status" value="7"/>
</dbReference>
<evidence type="ECO:0000256" key="4">
    <source>
        <dbReference type="ARBA" id="ARBA00022695"/>
    </source>
</evidence>
<dbReference type="InterPro" id="IPR019734">
    <property type="entry name" value="TPR_rpt"/>
</dbReference>
<feature type="repeat" description="TPR" evidence="8">
    <location>
        <begin position="465"/>
        <end position="498"/>
    </location>
</feature>
<proteinExistence type="inferred from homology"/>
<feature type="repeat" description="TPR" evidence="8">
    <location>
        <begin position="843"/>
        <end position="876"/>
    </location>
</feature>
<evidence type="ECO:0000256" key="2">
    <source>
        <dbReference type="ARBA" id="ARBA00022676"/>
    </source>
</evidence>
<dbReference type="SMART" id="SM00671">
    <property type="entry name" value="SEL1"/>
    <property type="match status" value="6"/>
</dbReference>
<keyword evidence="2 9" id="KW-0328">Glycosyltransferase</keyword>
<keyword evidence="4" id="KW-0548">Nucleotidyltransferase</keyword>
<organism evidence="10 12">
    <name type="scientific">Rotaria socialis</name>
    <dbReference type="NCBI Taxonomy" id="392032"/>
    <lineage>
        <taxon>Eukaryota</taxon>
        <taxon>Metazoa</taxon>
        <taxon>Spiralia</taxon>
        <taxon>Gnathifera</taxon>
        <taxon>Rotifera</taxon>
        <taxon>Eurotatoria</taxon>
        <taxon>Bdelloidea</taxon>
        <taxon>Philodinida</taxon>
        <taxon>Philodinidae</taxon>
        <taxon>Rotaria</taxon>
    </lineage>
</organism>
<dbReference type="GO" id="GO:0016779">
    <property type="term" value="F:nucleotidyltransferase activity"/>
    <property type="evidence" value="ECO:0007669"/>
    <property type="project" value="UniProtKB-KW"/>
</dbReference>
<evidence type="ECO:0000256" key="1">
    <source>
        <dbReference type="ARBA" id="ARBA00009558"/>
    </source>
</evidence>
<dbReference type="PANTHER" id="PTHR45641">
    <property type="entry name" value="TETRATRICOPEPTIDE REPEAT PROTEIN (AFU_ORTHOLOGUE AFUA_6G03870)"/>
    <property type="match status" value="1"/>
</dbReference>
<dbReference type="Proteomes" id="UP000663869">
    <property type="component" value="Unassembled WGS sequence"/>
</dbReference>
<dbReference type="PROSITE" id="PS51996">
    <property type="entry name" value="TR_MART"/>
    <property type="match status" value="1"/>
</dbReference>
<evidence type="ECO:0000313" key="11">
    <source>
        <dbReference type="EMBL" id="CAF4602423.1"/>
    </source>
</evidence>
<gene>
    <name evidence="10" type="ORF">FME351_LOCUS6060</name>
    <name evidence="11" type="ORF">TSG867_LOCUS27909</name>
</gene>
<feature type="repeat" description="TPR" evidence="8">
    <location>
        <begin position="717"/>
        <end position="750"/>
    </location>
</feature>
<feature type="repeat" description="TPR" evidence="8">
    <location>
        <begin position="801"/>
        <end position="834"/>
    </location>
</feature>
<dbReference type="InterPro" id="IPR006597">
    <property type="entry name" value="Sel1-like"/>
</dbReference>
<feature type="repeat" description="TPR" evidence="8">
    <location>
        <begin position="507"/>
        <end position="540"/>
    </location>
</feature>
<keyword evidence="9" id="KW-0521">NADP</keyword>
<keyword evidence="5" id="KW-0677">Repeat</keyword>
<dbReference type="Gene3D" id="1.25.40.10">
    <property type="entry name" value="Tetratricopeptide repeat domain"/>
    <property type="match status" value="3"/>
</dbReference>
<evidence type="ECO:0000256" key="7">
    <source>
        <dbReference type="ARBA" id="ARBA00047597"/>
    </source>
</evidence>
<dbReference type="AlphaFoldDB" id="A0A817XKQ8"/>
<evidence type="ECO:0000256" key="6">
    <source>
        <dbReference type="ARBA" id="ARBA00022803"/>
    </source>
</evidence>
<evidence type="ECO:0000256" key="8">
    <source>
        <dbReference type="PROSITE-ProRule" id="PRU00339"/>
    </source>
</evidence>
<evidence type="ECO:0000256" key="9">
    <source>
        <dbReference type="RuleBase" id="RU361228"/>
    </source>
</evidence>
<dbReference type="Pfam" id="PF00515">
    <property type="entry name" value="TPR_1"/>
    <property type="match status" value="1"/>
</dbReference>
<dbReference type="PROSITE" id="PS50005">
    <property type="entry name" value="TPR"/>
    <property type="match status" value="10"/>
</dbReference>
<feature type="repeat" description="TPR" evidence="8">
    <location>
        <begin position="759"/>
        <end position="792"/>
    </location>
</feature>
<dbReference type="Pfam" id="PF13374">
    <property type="entry name" value="TPR_10"/>
    <property type="match status" value="1"/>
</dbReference>
<feature type="repeat" description="TPR" evidence="8">
    <location>
        <begin position="549"/>
        <end position="582"/>
    </location>
</feature>
<dbReference type="Pfam" id="PF01129">
    <property type="entry name" value="ART"/>
    <property type="match status" value="1"/>
</dbReference>
<reference evidence="10" key="1">
    <citation type="submission" date="2021-02" db="EMBL/GenBank/DDBJ databases">
        <authorList>
            <person name="Nowell W R."/>
        </authorList>
    </citation>
    <scope>NUCLEOTIDE SEQUENCE</scope>
</reference>
<feature type="repeat" description="TPR" evidence="8">
    <location>
        <begin position="591"/>
        <end position="624"/>
    </location>
</feature>
<dbReference type="SUPFAM" id="SSF56399">
    <property type="entry name" value="ADP-ribosylation"/>
    <property type="match status" value="1"/>
</dbReference>
<evidence type="ECO:0000256" key="3">
    <source>
        <dbReference type="ARBA" id="ARBA00022679"/>
    </source>
</evidence>
<evidence type="ECO:0000313" key="10">
    <source>
        <dbReference type="EMBL" id="CAF3367988.1"/>
    </source>
</evidence>
<comment type="similarity">
    <text evidence="1 9">Belongs to the Arg-specific ADP-ribosyltransferase family.</text>
</comment>
<dbReference type="PANTHER" id="PTHR45641:SF1">
    <property type="entry name" value="AAA+ ATPASE DOMAIN-CONTAINING PROTEIN"/>
    <property type="match status" value="1"/>
</dbReference>
<dbReference type="SUPFAM" id="SSF48452">
    <property type="entry name" value="TPR-like"/>
    <property type="match status" value="3"/>
</dbReference>
<feature type="repeat" description="TPR" evidence="8">
    <location>
        <begin position="633"/>
        <end position="666"/>
    </location>
</feature>
<name>A0A817XKQ8_9BILA</name>
<dbReference type="InterPro" id="IPR011990">
    <property type="entry name" value="TPR-like_helical_dom_sf"/>
</dbReference>
<comment type="catalytic activity">
    <reaction evidence="7 9">
        <text>L-arginyl-[protein] + NAD(+) = N(omega)-(ADP-D-ribosyl)-L-arginyl-[protein] + nicotinamide + H(+)</text>
        <dbReference type="Rhea" id="RHEA:19149"/>
        <dbReference type="Rhea" id="RHEA-COMP:10532"/>
        <dbReference type="Rhea" id="RHEA-COMP:15087"/>
        <dbReference type="ChEBI" id="CHEBI:15378"/>
        <dbReference type="ChEBI" id="CHEBI:17154"/>
        <dbReference type="ChEBI" id="CHEBI:29965"/>
        <dbReference type="ChEBI" id="CHEBI:57540"/>
        <dbReference type="ChEBI" id="CHEBI:142554"/>
        <dbReference type="EC" id="2.4.2.31"/>
    </reaction>
</comment>
<keyword evidence="9" id="KW-0520">NAD</keyword>
<dbReference type="PRINTS" id="PR00381">
    <property type="entry name" value="KINESINLIGHT"/>
</dbReference>
<feature type="repeat" description="TPR" evidence="8">
    <location>
        <begin position="675"/>
        <end position="708"/>
    </location>
</feature>
<protein>
    <recommendedName>
        <fullName evidence="9">NAD(P)(+)--arginine ADP-ribosyltransferase</fullName>
        <ecNumber evidence="9">2.4.2.31</ecNumber>
    </recommendedName>
    <alternativeName>
        <fullName evidence="9">Mono(ADP-ribosyl)transferase</fullName>
    </alternativeName>
</protein>
<dbReference type="GO" id="GO:0106274">
    <property type="term" value="F:NAD+-protein-arginine ADP-ribosyltransferase activity"/>
    <property type="evidence" value="ECO:0007669"/>
    <property type="project" value="UniProtKB-EC"/>
</dbReference>
<dbReference type="EMBL" id="CAJOBQ010003325">
    <property type="protein sequence ID" value="CAF4602423.1"/>
    <property type="molecule type" value="Genomic_DNA"/>
</dbReference>